<gene>
    <name evidence="1" type="ORF">CITCOLO1_LOCUS1668</name>
</gene>
<accession>A0ABP0XPI7</accession>
<keyword evidence="2" id="KW-1185">Reference proteome</keyword>
<name>A0ABP0XPI7_9ROSI</name>
<organism evidence="1 2">
    <name type="scientific">Citrullus colocynthis</name>
    <name type="common">colocynth</name>
    <dbReference type="NCBI Taxonomy" id="252529"/>
    <lineage>
        <taxon>Eukaryota</taxon>
        <taxon>Viridiplantae</taxon>
        <taxon>Streptophyta</taxon>
        <taxon>Embryophyta</taxon>
        <taxon>Tracheophyta</taxon>
        <taxon>Spermatophyta</taxon>
        <taxon>Magnoliopsida</taxon>
        <taxon>eudicotyledons</taxon>
        <taxon>Gunneridae</taxon>
        <taxon>Pentapetalae</taxon>
        <taxon>rosids</taxon>
        <taxon>fabids</taxon>
        <taxon>Cucurbitales</taxon>
        <taxon>Cucurbitaceae</taxon>
        <taxon>Benincaseae</taxon>
        <taxon>Citrullus</taxon>
    </lineage>
</organism>
<reference evidence="1 2" key="1">
    <citation type="submission" date="2024-03" db="EMBL/GenBank/DDBJ databases">
        <authorList>
            <person name="Gkanogiannis A."/>
            <person name="Becerra Lopez-Lavalle L."/>
        </authorList>
    </citation>
    <scope>NUCLEOTIDE SEQUENCE [LARGE SCALE GENOMIC DNA]</scope>
</reference>
<sequence>METIPFIRSPESSSLNYTFTIIQVESLNATNDIMIQHEQGSASYQSDEDMRSLCVTHPDFCGGFVIS</sequence>
<evidence type="ECO:0000313" key="2">
    <source>
        <dbReference type="Proteomes" id="UP001642487"/>
    </source>
</evidence>
<evidence type="ECO:0000313" key="1">
    <source>
        <dbReference type="EMBL" id="CAK9310064.1"/>
    </source>
</evidence>
<proteinExistence type="predicted"/>
<dbReference type="Proteomes" id="UP001642487">
    <property type="component" value="Chromosome 1"/>
</dbReference>
<dbReference type="EMBL" id="OZ021735">
    <property type="protein sequence ID" value="CAK9310064.1"/>
    <property type="molecule type" value="Genomic_DNA"/>
</dbReference>
<protein>
    <submittedName>
        <fullName evidence="1">Uncharacterized protein</fullName>
    </submittedName>
</protein>